<dbReference type="EMBL" id="VZDO01000007">
    <property type="protein sequence ID" value="KAB0679939.1"/>
    <property type="molecule type" value="Genomic_DNA"/>
</dbReference>
<keyword evidence="3" id="KW-1185">Reference proteome</keyword>
<gene>
    <name evidence="2" type="ORF">F6X38_10210</name>
</gene>
<accession>A0A7V7PPL5</accession>
<dbReference type="AlphaFoldDB" id="A0A7V7PPL5"/>
<proteinExistence type="predicted"/>
<evidence type="ECO:0000313" key="2">
    <source>
        <dbReference type="EMBL" id="KAB0679939.1"/>
    </source>
</evidence>
<dbReference type="Proteomes" id="UP000432089">
    <property type="component" value="Unassembled WGS sequence"/>
</dbReference>
<sequence>MILRLLLSISTLGAVVPLQAAAETPSPLLVAAADCSQAAADAAAQTGGRVLSVRSRNQDGRMVCVVTVIVPAKDGGRPRRQTVVVPQ</sequence>
<evidence type="ECO:0000313" key="3">
    <source>
        <dbReference type="Proteomes" id="UP000432089"/>
    </source>
</evidence>
<comment type="caution">
    <text evidence="2">The sequence shown here is derived from an EMBL/GenBank/DDBJ whole genome shotgun (WGS) entry which is preliminary data.</text>
</comment>
<feature type="signal peptide" evidence="1">
    <location>
        <begin position="1"/>
        <end position="20"/>
    </location>
</feature>
<reference evidence="2 3" key="1">
    <citation type="submission" date="2019-09" db="EMBL/GenBank/DDBJ databases">
        <title>YIM 132180 draft genome.</title>
        <authorList>
            <person name="Zhang K."/>
        </authorList>
    </citation>
    <scope>NUCLEOTIDE SEQUENCE [LARGE SCALE GENOMIC DNA]</scope>
    <source>
        <strain evidence="2 3">YIM 132180</strain>
    </source>
</reference>
<name>A0A7V7PPL5_9HYPH</name>
<evidence type="ECO:0000256" key="1">
    <source>
        <dbReference type="SAM" id="SignalP"/>
    </source>
</evidence>
<feature type="chain" id="PRO_5031322384" evidence="1">
    <location>
        <begin position="21"/>
        <end position="87"/>
    </location>
</feature>
<keyword evidence="1" id="KW-0732">Signal</keyword>
<dbReference type="RefSeq" id="WP_150969630.1">
    <property type="nucleotide sequence ID" value="NZ_VZDO01000007.1"/>
</dbReference>
<organism evidence="2 3">
    <name type="scientific">Plantimonas leprariae</name>
    <dbReference type="NCBI Taxonomy" id="2615207"/>
    <lineage>
        <taxon>Bacteria</taxon>
        <taxon>Pseudomonadati</taxon>
        <taxon>Pseudomonadota</taxon>
        <taxon>Alphaproteobacteria</taxon>
        <taxon>Hyphomicrobiales</taxon>
        <taxon>Aurantimonadaceae</taxon>
        <taxon>Plantimonas</taxon>
    </lineage>
</organism>
<protein>
    <submittedName>
        <fullName evidence="2">Uncharacterized protein</fullName>
    </submittedName>
</protein>